<evidence type="ECO:0000313" key="3">
    <source>
        <dbReference type="EMBL" id="NFF87459.1"/>
    </source>
</evidence>
<sequence length="297" mass="34264">MYGGTLKKHIGTTLLSIIIVVILFYVNEVISVYIGDKIGKLLIGVFLVAVIVNVIKWLAVFVVRFIWKTSTISFEKAINKTSHFKCTDESSQFLVKIGALFSITEATLDKHNKGEKNKKGFINCLEVRDYNSKDEKEMILASLGASWNIANKNQLYATLEQLMDKNNFLDIDFDINNNKWFEKILKKHNLQFENLKNKKSSKHIAAFNIQRAVLLLREALTCDLINLEELEEFKPKVHNLINEEFTSIEDFIIDYLIGVCYFYEEKIVFGPVMINERVNGVKTLLENDYFNKDLNTL</sequence>
<accession>A0A0M1M6X6</accession>
<evidence type="ECO:0000313" key="4">
    <source>
        <dbReference type="EMBL" id="NFN34759.1"/>
    </source>
</evidence>
<feature type="transmembrane region" description="Helical" evidence="1">
    <location>
        <begin position="41"/>
        <end position="67"/>
    </location>
</feature>
<dbReference type="OrthoDB" id="6430462at2"/>
<keyword evidence="1" id="KW-0812">Transmembrane</keyword>
<feature type="domain" description="DUF1266" evidence="2">
    <location>
        <begin position="143"/>
        <end position="265"/>
    </location>
</feature>
<gene>
    <name evidence="3" type="ORF">FC774_06180</name>
    <name evidence="4" type="ORF">FDB51_06335</name>
</gene>
<feature type="transmembrane region" description="Helical" evidence="1">
    <location>
        <begin position="12"/>
        <end position="35"/>
    </location>
</feature>
<dbReference type="Proteomes" id="UP000473681">
    <property type="component" value="Unassembled WGS sequence"/>
</dbReference>
<organism evidence="3 6">
    <name type="scientific">Clostridium botulinum</name>
    <dbReference type="NCBI Taxonomy" id="1491"/>
    <lineage>
        <taxon>Bacteria</taxon>
        <taxon>Bacillati</taxon>
        <taxon>Bacillota</taxon>
        <taxon>Clostridia</taxon>
        <taxon>Eubacteriales</taxon>
        <taxon>Clostridiaceae</taxon>
        <taxon>Clostridium</taxon>
    </lineage>
</organism>
<dbReference type="Pfam" id="PF06889">
    <property type="entry name" value="DUF1266"/>
    <property type="match status" value="1"/>
</dbReference>
<name>A0A0M1M6X6_CLOBO</name>
<proteinExistence type="predicted"/>
<evidence type="ECO:0000256" key="1">
    <source>
        <dbReference type="SAM" id="Phobius"/>
    </source>
</evidence>
<keyword evidence="1" id="KW-0472">Membrane</keyword>
<dbReference type="RefSeq" id="WP_053342210.1">
    <property type="nucleotide sequence ID" value="NZ_LFPA01000102.1"/>
</dbReference>
<evidence type="ECO:0000259" key="2">
    <source>
        <dbReference type="Pfam" id="PF06889"/>
    </source>
</evidence>
<comment type="caution">
    <text evidence="3">The sequence shown here is derived from an EMBL/GenBank/DDBJ whole genome shotgun (WGS) entry which is preliminary data.</text>
</comment>
<dbReference type="AlphaFoldDB" id="A0A0M1M6X6"/>
<keyword evidence="1" id="KW-1133">Transmembrane helix</keyword>
<evidence type="ECO:0000313" key="5">
    <source>
        <dbReference type="Proteomes" id="UP000473681"/>
    </source>
</evidence>
<evidence type="ECO:0000313" key="6">
    <source>
        <dbReference type="Proteomes" id="UP000476820"/>
    </source>
</evidence>
<dbReference type="InterPro" id="IPR009677">
    <property type="entry name" value="DUF1266"/>
</dbReference>
<protein>
    <submittedName>
        <fullName evidence="3">DUF1266 domain-containing protein</fullName>
    </submittedName>
</protein>
<dbReference type="Proteomes" id="UP000476820">
    <property type="component" value="Unassembled WGS sequence"/>
</dbReference>
<dbReference type="EMBL" id="SWVK01000006">
    <property type="protein sequence ID" value="NFN34759.1"/>
    <property type="molecule type" value="Genomic_DNA"/>
</dbReference>
<reference evidence="5 6" key="1">
    <citation type="submission" date="2019-04" db="EMBL/GenBank/DDBJ databases">
        <title>Genome sequencing of Clostridium botulinum Groups I-IV and Clostridium butyricum.</title>
        <authorList>
            <person name="Brunt J."/>
            <person name="Van Vliet A.H.M."/>
            <person name="Stringer S.C."/>
            <person name="Carter A.T."/>
            <person name="Peck M.W."/>
        </authorList>
    </citation>
    <scope>NUCLEOTIDE SEQUENCE [LARGE SCALE GENOMIC DNA]</scope>
    <source>
        <strain evidence="3 6">1605</strain>
        <strain evidence="4 5">CB-K-33E</strain>
    </source>
</reference>
<dbReference type="EMBL" id="SWOV01000011">
    <property type="protein sequence ID" value="NFF87459.1"/>
    <property type="molecule type" value="Genomic_DNA"/>
</dbReference>